<dbReference type="PATRIC" id="fig|523841.21.peg.3302"/>
<keyword evidence="7" id="KW-1185">Reference proteome</keyword>
<evidence type="ECO:0000313" key="7">
    <source>
        <dbReference type="Proteomes" id="UP000011603"/>
    </source>
</evidence>
<reference evidence="4 7" key="3">
    <citation type="journal article" date="2014" name="PLoS Genet.">
        <title>Phylogenetically driven sequencing of extremely halophilic archaea reveals strategies for static and dynamic osmo-response.</title>
        <authorList>
            <person name="Becker E.A."/>
            <person name="Seitzer P.M."/>
            <person name="Tritt A."/>
            <person name="Larsen D."/>
            <person name="Krusor M."/>
            <person name="Yao A.I."/>
            <person name="Wu D."/>
            <person name="Madern D."/>
            <person name="Eisen J.A."/>
            <person name="Darling A.E."/>
            <person name="Facciotti M.T."/>
        </authorList>
    </citation>
    <scope>NUCLEOTIDE SEQUENCE [LARGE SCALE GENOMIC DNA]</scope>
    <source>
        <strain evidence="4">ATCC 33500</strain>
        <strain evidence="7">ATCC 33500 / DSM 1411 / JCM 8866 / NBRC 14739 / NCIMB 2177 / R-4</strain>
    </source>
</reference>
<evidence type="ECO:0000313" key="5">
    <source>
        <dbReference type="EMBL" id="QCQ75988.1"/>
    </source>
</evidence>
<reference evidence="2" key="5">
    <citation type="submission" date="2014-05" db="EMBL/GenBank/DDBJ databases">
        <authorList>
            <person name="Wang L."/>
            <person name="Yang H."/>
            <person name="Xiang H."/>
        </authorList>
    </citation>
    <scope>NUCLEOTIDE SEQUENCE</scope>
    <source>
        <strain evidence="2">CGMCC 1.2087</strain>
    </source>
</reference>
<dbReference type="InterPro" id="IPR005303">
    <property type="entry name" value="MOCOS_middle"/>
</dbReference>
<evidence type="ECO:0000313" key="8">
    <source>
        <dbReference type="Proteomes" id="UP000027075"/>
    </source>
</evidence>
<dbReference type="RefSeq" id="WP_004060423.1">
    <property type="nucleotide sequence ID" value="NC_017941.2"/>
</dbReference>
<gene>
    <name evidence="2" type="ordered locus">HFX_2918</name>
    <name evidence="3" type="ORF">BM92_15395</name>
    <name evidence="4" type="ORF">C439_16340</name>
    <name evidence="5" type="ORF">E6P09_12190</name>
</gene>
<reference evidence="3 8" key="4">
    <citation type="submission" date="2014-04" db="EMBL/GenBank/DDBJ databases">
        <title>Transcriptional profiles of Haloferax mediterranei on the basis of nitrogen availability.</title>
        <authorList>
            <person name="Bautista V."/>
        </authorList>
    </citation>
    <scope>NUCLEOTIDE SEQUENCE [LARGE SCALE GENOMIC DNA]</scope>
    <source>
        <strain evidence="3">ATCC 33500</strain>
        <strain evidence="8">ATCC 33500 / DSM 1411 / JCM 8866 / NBRC 14739 / NCIMB 2177 / R-4</strain>
    </source>
</reference>
<dbReference type="InterPro" id="IPR005302">
    <property type="entry name" value="MoCF_Sase_C"/>
</dbReference>
<dbReference type="EMBL" id="CP039139">
    <property type="protein sequence ID" value="QCQ75988.1"/>
    <property type="molecule type" value="Genomic_DNA"/>
</dbReference>
<reference evidence="5 9" key="6">
    <citation type="submission" date="2019-04" db="EMBL/GenBank/DDBJ databases">
        <title>Methylomes of two halophilic Archaea, Haloarcula marismortui and Haloferax mediterranei.</title>
        <authorList>
            <person name="DasSarma S."/>
            <person name="DasSarma P."/>
            <person name="DasSarma S."/>
            <person name="Fomenkov A."/>
            <person name="Vincze T."/>
            <person name="Anton B.P."/>
            <person name="Roberts R.J."/>
        </authorList>
    </citation>
    <scope>NUCLEOTIDE SEQUENCE [LARGE SCALE GENOMIC DNA]</scope>
    <source>
        <strain evidence="5">ATCC 33500</strain>
        <strain evidence="9">ATCC 33500 / DSM 1411 / JCM 8866 / NBRC 14739 / NCIMB 2177 / R-4</strain>
    </source>
</reference>
<dbReference type="PROSITE" id="PS51340">
    <property type="entry name" value="MOSC"/>
    <property type="match status" value="1"/>
</dbReference>
<evidence type="ECO:0000313" key="2">
    <source>
        <dbReference type="EMBL" id="AFK20588.1"/>
    </source>
</evidence>
<accession>I3R8M8</accession>
<dbReference type="OrthoDB" id="211216at2157"/>
<name>I3R8M8_HALMT</name>
<evidence type="ECO:0000313" key="3">
    <source>
        <dbReference type="EMBL" id="AHZ23944.1"/>
    </source>
</evidence>
<dbReference type="STRING" id="523841.HFX_2918"/>
<evidence type="ECO:0000313" key="9">
    <source>
        <dbReference type="Proteomes" id="UP000299011"/>
    </source>
</evidence>
<dbReference type="GO" id="GO:0030170">
    <property type="term" value="F:pyridoxal phosphate binding"/>
    <property type="evidence" value="ECO:0007669"/>
    <property type="project" value="InterPro"/>
</dbReference>
<protein>
    <submittedName>
        <fullName evidence="5">MOSC domain-containing protein</fullName>
    </submittedName>
    <submittedName>
        <fullName evidence="3">Molybdenum cofactor biosysynthesis protein</fullName>
    </submittedName>
</protein>
<dbReference type="Proteomes" id="UP000011603">
    <property type="component" value="Unassembled WGS sequence"/>
</dbReference>
<dbReference type="AlphaFoldDB" id="I3R8M8"/>
<dbReference type="Pfam" id="PF03473">
    <property type="entry name" value="MOSC"/>
    <property type="match status" value="1"/>
</dbReference>
<feature type="domain" description="MOSC" evidence="1">
    <location>
        <begin position="99"/>
        <end position="270"/>
    </location>
</feature>
<proteinExistence type="predicted"/>
<evidence type="ECO:0000313" key="4">
    <source>
        <dbReference type="EMBL" id="ELZ98371.1"/>
    </source>
</evidence>
<reference evidence="2" key="1">
    <citation type="journal article" date="2012" name="Appl. Environ. Microbiol.">
        <title>Identification of the haloarchaeal phasin (PhaP) that functions in polyhydroxyalkanoate accumulation and granule formation in Haloferax mediterranei.</title>
        <authorList>
            <person name="Cai S."/>
            <person name="Cai L."/>
            <person name="Liu H."/>
            <person name="Liu X."/>
            <person name="Han J."/>
            <person name="Zhou J."/>
            <person name="Xiang H."/>
        </authorList>
    </citation>
    <scope>NUCLEOTIDE SEQUENCE</scope>
    <source>
        <strain evidence="2">CGMCC 1.2087</strain>
    </source>
</reference>
<organism evidence="2 6">
    <name type="scientific">Haloferax mediterranei (strain ATCC 33500 / DSM 1411 / JCM 8866 / NBRC 14739 / NCIMB 2177 / R-4)</name>
    <name type="common">Halobacterium mediterranei</name>
    <dbReference type="NCBI Taxonomy" id="523841"/>
    <lineage>
        <taxon>Archaea</taxon>
        <taxon>Methanobacteriati</taxon>
        <taxon>Methanobacteriota</taxon>
        <taxon>Stenosarchaea group</taxon>
        <taxon>Halobacteria</taxon>
        <taxon>Halobacteriales</taxon>
        <taxon>Haloferacaceae</taxon>
        <taxon>Haloferax</taxon>
    </lineage>
</organism>
<dbReference type="PaxDb" id="523841-HFX_2918"/>
<dbReference type="Proteomes" id="UP000027075">
    <property type="component" value="Chromosome"/>
</dbReference>
<dbReference type="SUPFAM" id="SSF50800">
    <property type="entry name" value="PK beta-barrel domain-like"/>
    <property type="match status" value="1"/>
</dbReference>
<dbReference type="InterPro" id="IPR011037">
    <property type="entry name" value="Pyrv_Knase-like_insert_dom_sf"/>
</dbReference>
<dbReference type="EMBL" id="CP001868">
    <property type="protein sequence ID" value="AFK20588.1"/>
    <property type="molecule type" value="Genomic_DNA"/>
</dbReference>
<dbReference type="KEGG" id="hme:HFX_2918"/>
<dbReference type="SUPFAM" id="SSF141673">
    <property type="entry name" value="MOSC N-terminal domain-like"/>
    <property type="match status" value="1"/>
</dbReference>
<dbReference type="HOGENOM" id="CLU_1080164_0_0_2"/>
<dbReference type="EMBL" id="AOLO01000013">
    <property type="protein sequence ID" value="ELZ98371.1"/>
    <property type="molecule type" value="Genomic_DNA"/>
</dbReference>
<dbReference type="GO" id="GO:0030151">
    <property type="term" value="F:molybdenum ion binding"/>
    <property type="evidence" value="ECO:0007669"/>
    <property type="project" value="InterPro"/>
</dbReference>
<evidence type="ECO:0000259" key="1">
    <source>
        <dbReference type="PROSITE" id="PS51340"/>
    </source>
</evidence>
<evidence type="ECO:0000313" key="6">
    <source>
        <dbReference type="Proteomes" id="UP000006469"/>
    </source>
</evidence>
<dbReference type="Proteomes" id="UP000006469">
    <property type="component" value="Chromosome"/>
</dbReference>
<reference evidence="2 6" key="2">
    <citation type="journal article" date="2012" name="J. Bacteriol.">
        <title>Complete genome sequence of the metabolically versatile halophilic archaeon Haloferax mediterranei, a poly(3-hydroxybutyrate-co-3-hydroxyvalerate) producer.</title>
        <authorList>
            <person name="Han J."/>
            <person name="Zhang F."/>
            <person name="Hou J."/>
            <person name="Liu X."/>
            <person name="Li M."/>
            <person name="Liu H."/>
            <person name="Cai L."/>
            <person name="Zhang B."/>
            <person name="Chen Y."/>
            <person name="Zhou J."/>
            <person name="Hu S."/>
            <person name="Xiang H."/>
        </authorList>
    </citation>
    <scope>NUCLEOTIDE SEQUENCE [LARGE SCALE GENOMIC DNA]</scope>
    <source>
        <strain evidence="6">ATCC 33500 / DSM 1411 / JCM 8866 / NBRC 14739 / NCIMB 2177 / R-4</strain>
        <strain evidence="2">CGMCC 1.2087</strain>
    </source>
</reference>
<dbReference type="EMBL" id="CP007551">
    <property type="protein sequence ID" value="AHZ23944.1"/>
    <property type="molecule type" value="Genomic_DNA"/>
</dbReference>
<dbReference type="GO" id="GO:0003824">
    <property type="term" value="F:catalytic activity"/>
    <property type="evidence" value="ECO:0007669"/>
    <property type="project" value="InterPro"/>
</dbReference>
<sequence length="275" mass="30696">MTNRSTGERGTGAEAGGVVLDRIAVYPVKSLDPEFVDRAEIVENGGLRGDREYAIFDEDGNYVNGKRERAVHRIRSSVSLEDGTVHLRAPGLDDYRGPTDEAGEWLSEYFGYAVELRRDPAGGFPDDTTASGPTVISTATIETVASWFDGIDTDEMRRRLRPNLEFDAPDPFWEDHLFDRRETTVEFTVGDATFEGVNPCQRCAVPTRNPDTGEGTPGFRETFMTKRRETLPEWSGGDWFNHDFRLMVNTTVAESSWGETLSVRDAVRVGDVLTD</sequence>
<dbReference type="Proteomes" id="UP000299011">
    <property type="component" value="Chromosome"/>
</dbReference>
<dbReference type="Pfam" id="PF03476">
    <property type="entry name" value="MOSC_N"/>
    <property type="match status" value="1"/>
</dbReference>
<dbReference type="eggNOG" id="arCOG04766">
    <property type="taxonomic scope" value="Archaea"/>
</dbReference>
<dbReference type="GeneID" id="40157189"/>